<evidence type="ECO:0000313" key="2">
    <source>
        <dbReference type="Proteomes" id="UP000294576"/>
    </source>
</evidence>
<gene>
    <name evidence="1" type="ORF">EV132_10337</name>
</gene>
<accession>A0A4R3Q9G2</accession>
<reference evidence="1 2" key="1">
    <citation type="submission" date="2019-03" db="EMBL/GenBank/DDBJ databases">
        <title>Genomic Encyclopedia of Type Strains, Phase IV (KMG-V): Genome sequencing to study the core and pangenomes of soil and plant-associated prokaryotes.</title>
        <authorList>
            <person name="Whitman W."/>
        </authorList>
    </citation>
    <scope>NUCLEOTIDE SEQUENCE [LARGE SCALE GENOMIC DNA]</scope>
    <source>
        <strain evidence="1 2">Hc14</strain>
    </source>
</reference>
<organism evidence="1 2">
    <name type="scientific">Rhizobium sullae</name>
    <name type="common">Rhizobium hedysari</name>
    <dbReference type="NCBI Taxonomy" id="50338"/>
    <lineage>
        <taxon>Bacteria</taxon>
        <taxon>Pseudomonadati</taxon>
        <taxon>Pseudomonadota</taxon>
        <taxon>Alphaproteobacteria</taxon>
        <taxon>Hyphomicrobiales</taxon>
        <taxon>Rhizobiaceae</taxon>
        <taxon>Rhizobium/Agrobacterium group</taxon>
        <taxon>Rhizobium</taxon>
    </lineage>
</organism>
<dbReference type="EMBL" id="SMBH01000003">
    <property type="protein sequence ID" value="TCU17921.1"/>
    <property type="molecule type" value="Genomic_DNA"/>
</dbReference>
<name>A0A4R3Q9G2_RHISU</name>
<comment type="caution">
    <text evidence="1">The sequence shown here is derived from an EMBL/GenBank/DDBJ whole genome shotgun (WGS) entry which is preliminary data.</text>
</comment>
<dbReference type="Proteomes" id="UP000294576">
    <property type="component" value="Unassembled WGS sequence"/>
</dbReference>
<proteinExistence type="predicted"/>
<dbReference type="RefSeq" id="WP_132560154.1">
    <property type="nucleotide sequence ID" value="NZ_SMBH01000003.1"/>
</dbReference>
<protein>
    <submittedName>
        <fullName evidence="1">Uncharacterized protein</fullName>
    </submittedName>
</protein>
<evidence type="ECO:0000313" key="1">
    <source>
        <dbReference type="EMBL" id="TCU17921.1"/>
    </source>
</evidence>
<dbReference type="AlphaFoldDB" id="A0A4R3Q9G2"/>
<sequence length="127" mass="14380">MRALPAREEEAELIAHYGVLPEDEFYDLPFEIRVKCYLVNTRRFMSLLGYWRDCRLPRCRRAKACLGELRPQDKVDICDSARPAPITTTSVTTSCSTGRSIMRSTCGRHALIGGSRLRDAENEENGA</sequence>